<dbReference type="KEGG" id="vg:19527248"/>
<protein>
    <submittedName>
        <fullName evidence="2">Uncharacterized protein</fullName>
    </submittedName>
</protein>
<dbReference type="GeneID" id="19527248"/>
<evidence type="ECO:0000313" key="3">
    <source>
        <dbReference type="Proteomes" id="UP000019737"/>
    </source>
</evidence>
<sequence length="148" mass="16688">MEVHGTEDNGLMFVACKDDGKYHETKVGMDPETKSAGSSVSYFNLHRYFDGLKIIKTKETLSEGSRSFHAKVIKKKDGTEAVAVKFLRVVSEPKFENQESKSSPEEPPKTKRVRNQLLRDLQVHIESGRVPGISKRNGKFSYNILLDS</sequence>
<gene>
    <name evidence="2" type="primary">68</name>
    <name evidence="2" type="ORF">PBI_HAWKEYE_68</name>
</gene>
<keyword evidence="3" id="KW-1185">Reference proteome</keyword>
<dbReference type="RefSeq" id="YP_009035963.1">
    <property type="nucleotide sequence ID" value="NC_024209.1"/>
</dbReference>
<dbReference type="Proteomes" id="UP000019737">
    <property type="component" value="Segment"/>
</dbReference>
<dbReference type="EMBL" id="KJ194582">
    <property type="protein sequence ID" value="AHN84079.1"/>
    <property type="molecule type" value="Genomic_DNA"/>
</dbReference>
<name>X2KYW9_9CAUD</name>
<organism evidence="2 3">
    <name type="scientific">Mycobacterium phage Hawkeye</name>
    <dbReference type="NCBI Taxonomy" id="1458711"/>
    <lineage>
        <taxon>Viruses</taxon>
        <taxon>Duplodnaviria</taxon>
        <taxon>Heunggongvirae</taxon>
        <taxon>Uroviricota</taxon>
        <taxon>Caudoviricetes</taxon>
        <taxon>Dclasvirinae</taxon>
        <taxon>Hawkeyevirus</taxon>
        <taxon>Hawkeyevirus hawkeye</taxon>
    </lineage>
</organism>
<accession>X2KYW9</accession>
<reference evidence="2 3" key="1">
    <citation type="submission" date="2014-01" db="EMBL/GenBank/DDBJ databases">
        <authorList>
            <person name="Schneider V.M."/>
            <person name="Bowman C.A."/>
            <person name="Russell D.A."/>
            <person name="Pope W.H."/>
            <person name="Jacobs-Sera D."/>
            <person name="Hendrix R.W."/>
            <person name="Hatfull G.F."/>
        </authorList>
    </citation>
    <scope>NUCLEOTIDE SEQUENCE [LARGE SCALE GENOMIC DNA]</scope>
</reference>
<evidence type="ECO:0000313" key="2">
    <source>
        <dbReference type="EMBL" id="AHN84079.1"/>
    </source>
</evidence>
<evidence type="ECO:0000256" key="1">
    <source>
        <dbReference type="SAM" id="MobiDB-lite"/>
    </source>
</evidence>
<feature type="compositionally biased region" description="Basic and acidic residues" evidence="1">
    <location>
        <begin position="94"/>
        <end position="109"/>
    </location>
</feature>
<feature type="region of interest" description="Disordered" evidence="1">
    <location>
        <begin position="94"/>
        <end position="113"/>
    </location>
</feature>
<proteinExistence type="predicted"/>